<evidence type="ECO:0000313" key="3">
    <source>
        <dbReference type="Proteomes" id="UP000233551"/>
    </source>
</evidence>
<proteinExistence type="predicted"/>
<dbReference type="Proteomes" id="UP000233551">
    <property type="component" value="Unassembled WGS sequence"/>
</dbReference>
<comment type="caution">
    <text evidence="2">The sequence shown here is derived from an EMBL/GenBank/DDBJ whole genome shotgun (WGS) entry which is preliminary data.</text>
</comment>
<evidence type="ECO:0000313" key="2">
    <source>
        <dbReference type="EMBL" id="PKI45074.1"/>
    </source>
</evidence>
<dbReference type="AlphaFoldDB" id="A0A2I0IM33"/>
<accession>A0A2I0IM33</accession>
<reference evidence="2 3" key="1">
    <citation type="submission" date="2017-11" db="EMBL/GenBank/DDBJ databases">
        <title>De-novo sequencing of pomegranate (Punica granatum L.) genome.</title>
        <authorList>
            <person name="Akparov Z."/>
            <person name="Amiraslanov A."/>
            <person name="Hajiyeva S."/>
            <person name="Abbasov M."/>
            <person name="Kaur K."/>
            <person name="Hamwieh A."/>
            <person name="Solovyev V."/>
            <person name="Salamov A."/>
            <person name="Braich B."/>
            <person name="Kosarev P."/>
            <person name="Mahmoud A."/>
            <person name="Hajiyev E."/>
            <person name="Babayeva S."/>
            <person name="Izzatullayeva V."/>
            <person name="Mammadov A."/>
            <person name="Mammadov A."/>
            <person name="Sharifova S."/>
            <person name="Ojaghi J."/>
            <person name="Eynullazada K."/>
            <person name="Bayramov B."/>
            <person name="Abdulazimova A."/>
            <person name="Shahmuradov I."/>
        </authorList>
    </citation>
    <scope>NUCLEOTIDE SEQUENCE [LARGE SCALE GENOMIC DNA]</scope>
    <source>
        <strain evidence="3">cv. AG2017</strain>
        <tissue evidence="2">Leaf</tissue>
    </source>
</reference>
<keyword evidence="3" id="KW-1185">Reference proteome</keyword>
<evidence type="ECO:0000256" key="1">
    <source>
        <dbReference type="SAM" id="MobiDB-lite"/>
    </source>
</evidence>
<organism evidence="2 3">
    <name type="scientific">Punica granatum</name>
    <name type="common">Pomegranate</name>
    <dbReference type="NCBI Taxonomy" id="22663"/>
    <lineage>
        <taxon>Eukaryota</taxon>
        <taxon>Viridiplantae</taxon>
        <taxon>Streptophyta</taxon>
        <taxon>Embryophyta</taxon>
        <taxon>Tracheophyta</taxon>
        <taxon>Spermatophyta</taxon>
        <taxon>Magnoliopsida</taxon>
        <taxon>eudicotyledons</taxon>
        <taxon>Gunneridae</taxon>
        <taxon>Pentapetalae</taxon>
        <taxon>rosids</taxon>
        <taxon>malvids</taxon>
        <taxon>Myrtales</taxon>
        <taxon>Lythraceae</taxon>
        <taxon>Punica</taxon>
    </lineage>
</organism>
<protein>
    <submittedName>
        <fullName evidence="2">Uncharacterized protein</fullName>
    </submittedName>
</protein>
<sequence length="96" mass="10707">MGNSLIQRAAHGVPRVGDTQFRESDHRHAGAEKENDEGANYVRNFNVRAQGIELAWQASCERAGGMCMGKVEACSHDAEGRTRLCWWMCSVARRDV</sequence>
<gene>
    <name evidence="2" type="ORF">CRG98_034536</name>
</gene>
<dbReference type="EMBL" id="PGOL01002781">
    <property type="protein sequence ID" value="PKI45074.1"/>
    <property type="molecule type" value="Genomic_DNA"/>
</dbReference>
<name>A0A2I0IM33_PUNGR</name>
<feature type="region of interest" description="Disordered" evidence="1">
    <location>
        <begin position="1"/>
        <end position="37"/>
    </location>
</feature>
<feature type="compositionally biased region" description="Basic and acidic residues" evidence="1">
    <location>
        <begin position="20"/>
        <end position="33"/>
    </location>
</feature>